<dbReference type="Proteomes" id="UP001199296">
    <property type="component" value="Unassembled WGS sequence"/>
</dbReference>
<name>A0AAW4WTH5_9FIRM</name>
<keyword evidence="2" id="KW-1185">Reference proteome</keyword>
<dbReference type="RefSeq" id="WP_229343074.1">
    <property type="nucleotide sequence ID" value="NZ_JAJFAT010000001.1"/>
</dbReference>
<accession>A0AAW4WTH5</accession>
<dbReference type="EMBL" id="JAJFAT010000001">
    <property type="protein sequence ID" value="MCC3143825.1"/>
    <property type="molecule type" value="Genomic_DNA"/>
</dbReference>
<dbReference type="AlphaFoldDB" id="A0AAW4WTH5"/>
<organism evidence="1 2">
    <name type="scientific">Halanaerobium polyolivorans</name>
    <dbReference type="NCBI Taxonomy" id="2886943"/>
    <lineage>
        <taxon>Bacteria</taxon>
        <taxon>Bacillati</taxon>
        <taxon>Bacillota</taxon>
        <taxon>Clostridia</taxon>
        <taxon>Halanaerobiales</taxon>
        <taxon>Halanaerobiaceae</taxon>
        <taxon>Halanaerobium</taxon>
    </lineage>
</organism>
<proteinExistence type="predicted"/>
<gene>
    <name evidence="1" type="ORF">LJ207_00600</name>
</gene>
<evidence type="ECO:0000313" key="1">
    <source>
        <dbReference type="EMBL" id="MCC3143825.1"/>
    </source>
</evidence>
<reference evidence="1 2" key="1">
    <citation type="submission" date="2021-10" db="EMBL/GenBank/DDBJ databases">
        <authorList>
            <person name="Grouzdev D.S."/>
            <person name="Pantiukh K.S."/>
            <person name="Krutkina M.S."/>
        </authorList>
    </citation>
    <scope>NUCLEOTIDE SEQUENCE [LARGE SCALE GENOMIC DNA]</scope>
    <source>
        <strain evidence="1 2">Z-7514</strain>
    </source>
</reference>
<evidence type="ECO:0000313" key="2">
    <source>
        <dbReference type="Proteomes" id="UP001199296"/>
    </source>
</evidence>
<protein>
    <submittedName>
        <fullName evidence="1">Uncharacterized protein</fullName>
    </submittedName>
</protein>
<comment type="caution">
    <text evidence="1">The sequence shown here is derived from an EMBL/GenBank/DDBJ whole genome shotgun (WGS) entry which is preliminary data.</text>
</comment>
<sequence length="69" mass="8257">MSFNKEELLASQLSDALEILAKNEIKYKLIETKPPLKNREEINSKIKRVIRIKEKADHLEILWSFQYNR</sequence>